<dbReference type="SUPFAM" id="SSF53335">
    <property type="entry name" value="S-adenosyl-L-methionine-dependent methyltransferases"/>
    <property type="match status" value="1"/>
</dbReference>
<dbReference type="InterPro" id="IPR050953">
    <property type="entry name" value="N4_N6_ade-DNA_methylase"/>
</dbReference>
<dbReference type="EMBL" id="RSAS01000268">
    <property type="protein sequence ID" value="RRR74492.1"/>
    <property type="molecule type" value="Genomic_DNA"/>
</dbReference>
<keyword evidence="3 8" id="KW-0489">Methyltransferase</keyword>
<dbReference type="GO" id="GO:0009007">
    <property type="term" value="F:site-specific DNA-methyltransferase (adenine-specific) activity"/>
    <property type="evidence" value="ECO:0007669"/>
    <property type="project" value="UniProtKB-EC"/>
</dbReference>
<protein>
    <recommendedName>
        <fullName evidence="2">site-specific DNA-methyltransferase (adenine-specific)</fullName>
        <ecNumber evidence="2">2.1.1.72</ecNumber>
    </recommendedName>
</protein>
<evidence type="ECO:0000256" key="3">
    <source>
        <dbReference type="ARBA" id="ARBA00022603"/>
    </source>
</evidence>
<evidence type="ECO:0000313" key="9">
    <source>
        <dbReference type="Proteomes" id="UP000280307"/>
    </source>
</evidence>
<comment type="similarity">
    <text evidence="1">Belongs to the N(4)/N(6)-methyltransferase family.</text>
</comment>
<feature type="domain" description="Type II methyltransferase M.TaqI-like" evidence="7">
    <location>
        <begin position="303"/>
        <end position="491"/>
    </location>
</feature>
<dbReference type="PROSITE" id="PS00092">
    <property type="entry name" value="N6_MTASE"/>
    <property type="match status" value="1"/>
</dbReference>
<accession>A0A426U3P8</accession>
<proteinExistence type="inferred from homology"/>
<organism evidence="8 9">
    <name type="scientific">Candidatus Viridilinea halotolerans</name>
    <dbReference type="NCBI Taxonomy" id="2491704"/>
    <lineage>
        <taxon>Bacteria</taxon>
        <taxon>Bacillati</taxon>
        <taxon>Chloroflexota</taxon>
        <taxon>Chloroflexia</taxon>
        <taxon>Chloroflexales</taxon>
        <taxon>Chloroflexineae</taxon>
        <taxon>Oscillochloridaceae</taxon>
        <taxon>Candidatus Viridilinea</taxon>
    </lineage>
</organism>
<reference evidence="8 9" key="1">
    <citation type="submission" date="2018-12" db="EMBL/GenBank/DDBJ databases">
        <title>Genome Sequence of Candidatus Viridilinea halotolerans isolated from saline sulfide-rich spring.</title>
        <authorList>
            <person name="Grouzdev D.S."/>
            <person name="Burganskaya E.I."/>
            <person name="Krutkina M.S."/>
            <person name="Sukhacheva M.V."/>
            <person name="Gorlenko V.M."/>
        </authorList>
    </citation>
    <scope>NUCLEOTIDE SEQUENCE [LARGE SCALE GENOMIC DNA]</scope>
    <source>
        <strain evidence="8">Chok-6</strain>
    </source>
</reference>
<evidence type="ECO:0000256" key="1">
    <source>
        <dbReference type="ARBA" id="ARBA00006594"/>
    </source>
</evidence>
<comment type="caution">
    <text evidence="8">The sequence shown here is derived from an EMBL/GenBank/DDBJ whole genome shotgun (WGS) entry which is preliminary data.</text>
</comment>
<dbReference type="AlphaFoldDB" id="A0A426U3P8"/>
<feature type="non-terminal residue" evidence="8">
    <location>
        <position position="1"/>
    </location>
</feature>
<dbReference type="PANTHER" id="PTHR33841:SF5">
    <property type="entry name" value="DNA METHYLASE (MODIFICATION METHYLASE) (METHYLTRANSFERASE)-RELATED"/>
    <property type="match status" value="1"/>
</dbReference>
<dbReference type="InterPro" id="IPR029063">
    <property type="entry name" value="SAM-dependent_MTases_sf"/>
</dbReference>
<gene>
    <name evidence="8" type="ORF">EI684_06940</name>
</gene>
<evidence type="ECO:0000256" key="2">
    <source>
        <dbReference type="ARBA" id="ARBA00011900"/>
    </source>
</evidence>
<dbReference type="Gene3D" id="3.40.50.150">
    <property type="entry name" value="Vaccinia Virus protein VP39"/>
    <property type="match status" value="1"/>
</dbReference>
<dbReference type="Pfam" id="PF07669">
    <property type="entry name" value="Eco57I"/>
    <property type="match status" value="1"/>
</dbReference>
<dbReference type="InterPro" id="IPR002052">
    <property type="entry name" value="DNA_methylase_N6_adenine_CS"/>
</dbReference>
<evidence type="ECO:0000259" key="7">
    <source>
        <dbReference type="Pfam" id="PF07669"/>
    </source>
</evidence>
<keyword evidence="5" id="KW-0949">S-adenosyl-L-methionine</keyword>
<dbReference type="GO" id="GO:0032259">
    <property type="term" value="P:methylation"/>
    <property type="evidence" value="ECO:0007669"/>
    <property type="project" value="UniProtKB-KW"/>
</dbReference>
<evidence type="ECO:0000313" key="8">
    <source>
        <dbReference type="EMBL" id="RRR74492.1"/>
    </source>
</evidence>
<dbReference type="EC" id="2.1.1.72" evidence="2"/>
<name>A0A426U3P8_9CHLR</name>
<evidence type="ECO:0000256" key="4">
    <source>
        <dbReference type="ARBA" id="ARBA00022679"/>
    </source>
</evidence>
<dbReference type="GO" id="GO:0003676">
    <property type="term" value="F:nucleic acid binding"/>
    <property type="evidence" value="ECO:0007669"/>
    <property type="project" value="InterPro"/>
</dbReference>
<dbReference type="PANTHER" id="PTHR33841">
    <property type="entry name" value="DNA METHYLTRANSFERASE YEEA-RELATED"/>
    <property type="match status" value="1"/>
</dbReference>
<dbReference type="Proteomes" id="UP000280307">
    <property type="component" value="Unassembled WGS sequence"/>
</dbReference>
<dbReference type="GO" id="GO:0006304">
    <property type="term" value="P:DNA modification"/>
    <property type="evidence" value="ECO:0007669"/>
    <property type="project" value="InterPro"/>
</dbReference>
<dbReference type="PRINTS" id="PR00507">
    <property type="entry name" value="N12N6MTFRASE"/>
</dbReference>
<comment type="catalytic activity">
    <reaction evidence="6">
        <text>a 2'-deoxyadenosine in DNA + S-adenosyl-L-methionine = an N(6)-methyl-2'-deoxyadenosine in DNA + S-adenosyl-L-homocysteine + H(+)</text>
        <dbReference type="Rhea" id="RHEA:15197"/>
        <dbReference type="Rhea" id="RHEA-COMP:12418"/>
        <dbReference type="Rhea" id="RHEA-COMP:12419"/>
        <dbReference type="ChEBI" id="CHEBI:15378"/>
        <dbReference type="ChEBI" id="CHEBI:57856"/>
        <dbReference type="ChEBI" id="CHEBI:59789"/>
        <dbReference type="ChEBI" id="CHEBI:90615"/>
        <dbReference type="ChEBI" id="CHEBI:90616"/>
        <dbReference type="EC" id="2.1.1.72"/>
    </reaction>
</comment>
<keyword evidence="4 8" id="KW-0808">Transferase</keyword>
<evidence type="ECO:0000256" key="5">
    <source>
        <dbReference type="ARBA" id="ARBA00022691"/>
    </source>
</evidence>
<evidence type="ECO:0000256" key="6">
    <source>
        <dbReference type="ARBA" id="ARBA00047942"/>
    </source>
</evidence>
<dbReference type="InterPro" id="IPR011639">
    <property type="entry name" value="MethylTrfase_TaqI-like_dom"/>
</dbReference>
<sequence length="961" mass="109136">APRLILVSVLILYLTDYSNILAYHQASLPGMAATAPTPPVAIPHAGSLLLFMSDHFVYVNDLKAHYSASVRMQRAYAEWQRRVRGVYADPAREFCLQTGYIHFVRLFFARVCEDHHLIERRLSNGPFDQFDAYRQALLHGVSDVYARLLHESYERATLIYHNFFSRADLYDWFQIDERSILGILALLNRYDLSQLDFDLLGNIYNEGYIEEQRRSEHGQFYTPHAVVQYMVNSLNLFPQRAPNASHPLTAAERASVEYSVIDLSCGSGSFLVEIAGRKAVILQRMVNEGLIKPEEAIERIVETIAGIDLSPFACYLAEINLMMRCLPFLRTTHNGSLRLQSIKRTHIYCGDAIEPTLRERVDFHMGKDEAALQISLRDRSARPVRVSEEERLLQALKNQKAIPGRLMAGKTGFDVVLGNPPYVKANESAAQSIYRDRIRSWGIYTLRDKWDLFVPFVYRNLAFLAEGGWLMLLTTSAVESEGYAAQLRSDLLNFWVDQVDFFPKLQLFGKYVGVTNTIFQVQKRPGPNPAVRRRLHRSVTLDTYEERPMDQAQGPEAIFRINYRPPPAGVTTGCIPLCAIAYIGTGLEAHSHERHGRRVHGKRVLAFDLEASFRSSLEGLPPSEAAHFSDRGVLGAEVKDYHLTRKRFVAYDHMKGQMRRKRIPELFRTPAKLLLGETSGGYYDTEHLFANHSVQVVVPWHRLHLEECGVQKVRQNSMLLAGYNDLDTIAQAFDLRYILAVINSRYMRDYLLANQAQGTREGRIYPDVWKLLPVKVVAPAVQADIGQMVEELQTLHSDLQAIREACDIVARWRREGRLTGKLSDHLISGVLTVNGPLDQTRKSRYEREGLHLLLFEQHGLAVSDATATPLLDYICWYCNEINPALRGYPWAMLRSQIELPANLSALASFMGEVAALQQERNTAIERIAAKRASIEAAVVAAYEHGADHERWQTLQGLRQGS</sequence>